<proteinExistence type="predicted"/>
<protein>
    <submittedName>
        <fullName evidence="8">Unannotated protein</fullName>
    </submittedName>
</protein>
<evidence type="ECO:0000256" key="2">
    <source>
        <dbReference type="ARBA" id="ARBA00022475"/>
    </source>
</evidence>
<evidence type="ECO:0000259" key="7">
    <source>
        <dbReference type="Pfam" id="PF00482"/>
    </source>
</evidence>
<dbReference type="EMBL" id="CAEZXM010000114">
    <property type="protein sequence ID" value="CAB4690506.1"/>
    <property type="molecule type" value="Genomic_DNA"/>
</dbReference>
<reference evidence="8" key="1">
    <citation type="submission" date="2020-05" db="EMBL/GenBank/DDBJ databases">
        <authorList>
            <person name="Chiriac C."/>
            <person name="Salcher M."/>
            <person name="Ghai R."/>
            <person name="Kavagutti S V."/>
        </authorList>
    </citation>
    <scope>NUCLEOTIDE SEQUENCE</scope>
</reference>
<dbReference type="PANTHER" id="PTHR35007">
    <property type="entry name" value="INTEGRAL MEMBRANE PROTEIN-RELATED"/>
    <property type="match status" value="1"/>
</dbReference>
<accession>A0A6J6NW56</accession>
<dbReference type="AlphaFoldDB" id="A0A6J6NW56"/>
<evidence type="ECO:0000256" key="3">
    <source>
        <dbReference type="ARBA" id="ARBA00022692"/>
    </source>
</evidence>
<dbReference type="Gene3D" id="1.20.81.30">
    <property type="entry name" value="Type II secretion system (T2SS), domain F"/>
    <property type="match status" value="1"/>
</dbReference>
<dbReference type="InterPro" id="IPR018076">
    <property type="entry name" value="T2SS_GspF_dom"/>
</dbReference>
<comment type="subcellular location">
    <subcellularLocation>
        <location evidence="1">Cell membrane</location>
        <topology evidence="1">Multi-pass membrane protein</topology>
    </subcellularLocation>
</comment>
<evidence type="ECO:0000256" key="5">
    <source>
        <dbReference type="ARBA" id="ARBA00023136"/>
    </source>
</evidence>
<evidence type="ECO:0000313" key="8">
    <source>
        <dbReference type="EMBL" id="CAB4690506.1"/>
    </source>
</evidence>
<evidence type="ECO:0000256" key="6">
    <source>
        <dbReference type="SAM" id="Phobius"/>
    </source>
</evidence>
<dbReference type="PANTHER" id="PTHR35007:SF2">
    <property type="entry name" value="PILUS ASSEMBLE PROTEIN"/>
    <property type="match status" value="1"/>
</dbReference>
<keyword evidence="5 6" id="KW-0472">Membrane</keyword>
<evidence type="ECO:0000256" key="1">
    <source>
        <dbReference type="ARBA" id="ARBA00004651"/>
    </source>
</evidence>
<dbReference type="GO" id="GO:0005886">
    <property type="term" value="C:plasma membrane"/>
    <property type="evidence" value="ECO:0007669"/>
    <property type="project" value="UniProtKB-SubCell"/>
</dbReference>
<organism evidence="8">
    <name type="scientific">freshwater metagenome</name>
    <dbReference type="NCBI Taxonomy" id="449393"/>
    <lineage>
        <taxon>unclassified sequences</taxon>
        <taxon>metagenomes</taxon>
        <taxon>ecological metagenomes</taxon>
    </lineage>
</organism>
<keyword evidence="4 6" id="KW-1133">Transmembrane helix</keyword>
<keyword evidence="2" id="KW-1003">Cell membrane</keyword>
<name>A0A6J6NW56_9ZZZZ</name>
<sequence length="207" mass="22874">MSPFVVALTMLVLASLSWRLRPPPRRIAALYPQRQRVLAPMAWPTMKMPGTQRRQQRVLARGFPDFIDVLVLTVRAGCTPLQAFAMLAESVDPLLGNALRAVVQRVSRGDRFADALGELPRQLGRIAQPLADALAMSDRYGTPLAPILDRLADEARAQRRRNADAAARQLPVRLSFPLVGFTLPSFVLLTIVPLMAGTFSSLQALRR</sequence>
<dbReference type="InterPro" id="IPR042094">
    <property type="entry name" value="T2SS_GspF_sf"/>
</dbReference>
<dbReference type="Pfam" id="PF00482">
    <property type="entry name" value="T2SSF"/>
    <property type="match status" value="1"/>
</dbReference>
<feature type="transmembrane region" description="Helical" evidence="6">
    <location>
        <begin position="178"/>
        <end position="202"/>
    </location>
</feature>
<keyword evidence="3 6" id="KW-0812">Transmembrane</keyword>
<evidence type="ECO:0000256" key="4">
    <source>
        <dbReference type="ARBA" id="ARBA00022989"/>
    </source>
</evidence>
<gene>
    <name evidence="8" type="ORF">UFOPK2366_00732</name>
</gene>
<feature type="domain" description="Type II secretion system protein GspF" evidence="7">
    <location>
        <begin position="66"/>
        <end position="189"/>
    </location>
</feature>